<accession>A0A1E5Q5D2</accession>
<dbReference type="PIRSF" id="PIRSF006223">
    <property type="entry name" value="DsrC_TusE"/>
    <property type="match status" value="1"/>
</dbReference>
<comment type="subcellular location">
    <subcellularLocation>
        <location evidence="1">Cytoplasm</location>
    </subcellularLocation>
</comment>
<dbReference type="GO" id="GO:0002143">
    <property type="term" value="P:tRNA wobble position uridine thiolation"/>
    <property type="evidence" value="ECO:0007669"/>
    <property type="project" value="TreeGrafter"/>
</dbReference>
<organism evidence="4 5">
    <name type="scientific">Magnetovibrio blakemorei</name>
    <dbReference type="NCBI Taxonomy" id="28181"/>
    <lineage>
        <taxon>Bacteria</taxon>
        <taxon>Pseudomonadati</taxon>
        <taxon>Pseudomonadota</taxon>
        <taxon>Alphaproteobacteria</taxon>
        <taxon>Rhodospirillales</taxon>
        <taxon>Magnetovibrionaceae</taxon>
        <taxon>Magnetovibrio</taxon>
    </lineage>
</organism>
<dbReference type="Gene3D" id="1.10.10.370">
    <property type="entry name" value="DsrC-like protein, C-terminal domain"/>
    <property type="match status" value="1"/>
</dbReference>
<dbReference type="PANTHER" id="PTHR37010">
    <property type="entry name" value="SULFURTRANSFERASE TUSE"/>
    <property type="match status" value="1"/>
</dbReference>
<dbReference type="InterPro" id="IPR043163">
    <property type="entry name" value="DsrC-like_N"/>
</dbReference>
<dbReference type="RefSeq" id="WP_069958759.1">
    <property type="nucleotide sequence ID" value="NZ_MCGG01000052.1"/>
</dbReference>
<gene>
    <name evidence="4" type="ORF">BEN30_14335</name>
</gene>
<evidence type="ECO:0000256" key="3">
    <source>
        <dbReference type="ARBA" id="ARBA00022490"/>
    </source>
</evidence>
<sequence>MKAQTLNVGSLTGDEGYLLDPTDWNESIAETFAAEENIVLGEEHWRVIRFVREWYNEHGVAPSSRDAVIFMKNSGAPRNRLFELFPYGYVQQVCKISGMKKPRSWSTG</sequence>
<dbReference type="EMBL" id="MCGG01000052">
    <property type="protein sequence ID" value="OEJ65300.1"/>
    <property type="molecule type" value="Genomic_DNA"/>
</dbReference>
<keyword evidence="3" id="KW-0963">Cytoplasm</keyword>
<dbReference type="InterPro" id="IPR042072">
    <property type="entry name" value="DsrC-like_C"/>
</dbReference>
<dbReference type="OrthoDB" id="9786347at2"/>
<proteinExistence type="inferred from homology"/>
<evidence type="ECO:0000256" key="2">
    <source>
        <dbReference type="ARBA" id="ARBA00005718"/>
    </source>
</evidence>
<comment type="similarity">
    <text evidence="2">Belongs to the DsrC/TusE family.</text>
</comment>
<dbReference type="Gene3D" id="3.30.1420.10">
    <property type="match status" value="1"/>
</dbReference>
<dbReference type="InterPro" id="IPR007453">
    <property type="entry name" value="DsrC/TusE"/>
</dbReference>
<dbReference type="Proteomes" id="UP000095347">
    <property type="component" value="Unassembled WGS sequence"/>
</dbReference>
<dbReference type="NCBIfam" id="TIGR03342">
    <property type="entry name" value="dsrC_tusE_dsvC"/>
    <property type="match status" value="1"/>
</dbReference>
<dbReference type="SUPFAM" id="SSF69721">
    <property type="entry name" value="DsrC, the gamma subunit of dissimilatory sulfite reductase"/>
    <property type="match status" value="1"/>
</dbReference>
<dbReference type="STRING" id="28181.BEN30_14335"/>
<dbReference type="AlphaFoldDB" id="A0A1E5Q5D2"/>
<dbReference type="InterPro" id="IPR025526">
    <property type="entry name" value="DsrC-like_dom_sf"/>
</dbReference>
<comment type="caution">
    <text evidence="4">The sequence shown here is derived from an EMBL/GenBank/DDBJ whole genome shotgun (WGS) entry which is preliminary data.</text>
</comment>
<dbReference type="GO" id="GO:0097163">
    <property type="term" value="F:sulfur carrier activity"/>
    <property type="evidence" value="ECO:0007669"/>
    <property type="project" value="TreeGrafter"/>
</dbReference>
<dbReference type="PANTHER" id="PTHR37010:SF1">
    <property type="entry name" value="SULFURTRANSFERASE TUSE"/>
    <property type="match status" value="1"/>
</dbReference>
<protein>
    <submittedName>
        <fullName evidence="4">Sulfite reductase subunit gamma</fullName>
    </submittedName>
</protein>
<dbReference type="GO" id="GO:0005737">
    <property type="term" value="C:cytoplasm"/>
    <property type="evidence" value="ECO:0007669"/>
    <property type="project" value="UniProtKB-SubCell"/>
</dbReference>
<keyword evidence="5" id="KW-1185">Reference proteome</keyword>
<reference evidence="5" key="1">
    <citation type="submission" date="2016-07" db="EMBL/GenBank/DDBJ databases">
        <authorList>
            <person name="Florea S."/>
            <person name="Webb J.S."/>
            <person name="Jaromczyk J."/>
            <person name="Schardl C.L."/>
        </authorList>
    </citation>
    <scope>NUCLEOTIDE SEQUENCE [LARGE SCALE GENOMIC DNA]</scope>
    <source>
        <strain evidence="5">MV-1</strain>
    </source>
</reference>
<name>A0A1E5Q5D2_9PROT</name>
<evidence type="ECO:0000256" key="1">
    <source>
        <dbReference type="ARBA" id="ARBA00004496"/>
    </source>
</evidence>
<evidence type="ECO:0000313" key="4">
    <source>
        <dbReference type="EMBL" id="OEJ65300.1"/>
    </source>
</evidence>
<evidence type="ECO:0000313" key="5">
    <source>
        <dbReference type="Proteomes" id="UP000095347"/>
    </source>
</evidence>
<dbReference type="Pfam" id="PF04358">
    <property type="entry name" value="DsrC"/>
    <property type="match status" value="1"/>
</dbReference>